<dbReference type="GO" id="GO:0016491">
    <property type="term" value="F:oxidoreductase activity"/>
    <property type="evidence" value="ECO:0007669"/>
    <property type="project" value="InterPro"/>
</dbReference>
<accession>A0AAU1UHF0</accession>
<dbReference type="PANTHER" id="PTHR36151:SF3">
    <property type="entry name" value="ER-BOUND OXYGENASE MPAB_MPAB'_RUBBER OXYGENASE CATALYTIC DOMAIN-CONTAINING PROTEIN"/>
    <property type="match status" value="1"/>
</dbReference>
<reference evidence="2" key="1">
    <citation type="submission" date="2022-10" db="EMBL/GenBank/DDBJ databases">
        <title>The complete genomes of actinobacterial strains from the NBC collection.</title>
        <authorList>
            <person name="Joergensen T.S."/>
            <person name="Alvarez Arevalo M."/>
            <person name="Sterndorff E.B."/>
            <person name="Faurdal D."/>
            <person name="Vuksanovic O."/>
            <person name="Mourched A.-S."/>
            <person name="Charusanti P."/>
            <person name="Shaw S."/>
            <person name="Blin K."/>
            <person name="Weber T."/>
        </authorList>
    </citation>
    <scope>NUCLEOTIDE SEQUENCE</scope>
    <source>
        <strain evidence="2">NBC_00119</strain>
    </source>
</reference>
<dbReference type="EMBL" id="CP108195">
    <property type="protein sequence ID" value="WTS17359.1"/>
    <property type="molecule type" value="Genomic_DNA"/>
</dbReference>
<dbReference type="AlphaFoldDB" id="A0AAU1UHF0"/>
<organism evidence="2">
    <name type="scientific">Streptomyces sp. NBC_00119</name>
    <dbReference type="NCBI Taxonomy" id="2975659"/>
    <lineage>
        <taxon>Bacteria</taxon>
        <taxon>Bacillati</taxon>
        <taxon>Actinomycetota</taxon>
        <taxon>Actinomycetes</taxon>
        <taxon>Kitasatosporales</taxon>
        <taxon>Streptomycetaceae</taxon>
        <taxon>Streptomyces</taxon>
    </lineage>
</organism>
<proteinExistence type="predicted"/>
<sequence>MRLTGPDGRGVQERLGKNLFARVAGPEGPKNRVRIHQTPGPRWFGPDRPIRTVHGDASMFIGGISALLLQSLHPLAMAAVSAHSGFRGDPWGSLQRTSTFLAMTTYGPAEGAQEACDRVRAVHARVRGVTADGEAYHAGDPHLLGWVHIAEVDSFLRAHQRYGAHPLTGDEYDGYVADAARVATALGVLEPPTNREELAERFTAYRRELRATPEARGAARFLLLDPPVPLVARLPYGVLAANAVSLLPSWAAAELRLPRLPLVDTVAVRPLGRGVTSLVRWAMAPNRPLPDPPAG</sequence>
<evidence type="ECO:0000259" key="1">
    <source>
        <dbReference type="Pfam" id="PF09995"/>
    </source>
</evidence>
<evidence type="ECO:0000313" key="2">
    <source>
        <dbReference type="EMBL" id="WTS17359.1"/>
    </source>
</evidence>
<protein>
    <submittedName>
        <fullName evidence="2">DUF2236 domain-containing protein</fullName>
    </submittedName>
</protein>
<name>A0AAU1UHF0_9ACTN</name>
<dbReference type="Pfam" id="PF09995">
    <property type="entry name" value="MPAB_Lcp_cat"/>
    <property type="match status" value="1"/>
</dbReference>
<dbReference type="InterPro" id="IPR018713">
    <property type="entry name" value="MPAB/Lcp_cat_dom"/>
</dbReference>
<gene>
    <name evidence="2" type="ORF">OHU69_43770</name>
</gene>
<feature type="domain" description="ER-bound oxygenase mpaB/mpaB'/Rubber oxygenase catalytic" evidence="1">
    <location>
        <begin position="52"/>
        <end position="274"/>
    </location>
</feature>
<dbReference type="PANTHER" id="PTHR36151">
    <property type="entry name" value="BLR2777 PROTEIN"/>
    <property type="match status" value="1"/>
</dbReference>